<dbReference type="InterPro" id="IPR006675">
    <property type="entry name" value="HDIG_dom"/>
</dbReference>
<feature type="transmembrane region" description="Helical" evidence="2">
    <location>
        <begin position="501"/>
        <end position="518"/>
    </location>
</feature>
<evidence type="ECO:0000259" key="3">
    <source>
        <dbReference type="PROSITE" id="PS51831"/>
    </source>
</evidence>
<dbReference type="CDD" id="cd00077">
    <property type="entry name" value="HDc"/>
    <property type="match status" value="1"/>
</dbReference>
<dbReference type="InterPro" id="IPR011621">
    <property type="entry name" value="Metal-dep_PHydrolase_7TM_intra"/>
</dbReference>
<dbReference type="RefSeq" id="WP_014342523.1">
    <property type="nucleotide sequence ID" value="NC_016843.1"/>
</dbReference>
<dbReference type="PANTHER" id="PTHR36442:SF1">
    <property type="entry name" value="CYCLIC-DI-AMP PHOSPHODIESTERASE PGPH"/>
    <property type="match status" value="1"/>
</dbReference>
<dbReference type="GeneID" id="93876419"/>
<dbReference type="SUPFAM" id="SSF109604">
    <property type="entry name" value="HD-domain/PDEase-like"/>
    <property type="match status" value="1"/>
</dbReference>
<dbReference type="PROSITE" id="PS51831">
    <property type="entry name" value="HD"/>
    <property type="match status" value="1"/>
</dbReference>
<dbReference type="GO" id="GO:0016787">
    <property type="term" value="F:hydrolase activity"/>
    <property type="evidence" value="ECO:0007669"/>
    <property type="project" value="UniProtKB-KW"/>
</dbReference>
<keyword evidence="2" id="KW-1133">Transmembrane helix</keyword>
<gene>
    <name evidence="4" type="ordered locus">TPEGAU_0651</name>
</gene>
<sequence>MVRYLGMFCQGSRLGYARRPCVLAGQITAGVLRSLAREVRMRKKGPPRLTQLWHTLCHVLRRRRARALNLALSFVVLSIATAVSISEQHDPARLNLADFAVGRVAERNVVSPVFLSLTDELATQRQYARRKKEIPAVFERRLDLEQAEVRAYQAFCHALQKARVGMALDTSSDGGGGAADYEEERSLHAAHDRASAHVHLLQQKFVHFSRQTLRSLLQLDDDTFESLLRVGTQVLARIFAQGVVQLSDHALKDFNPHTITISEERPFHAPSDMSAPVASQASAGDLPSASVPLSPDASADEAENAAGDVFSRTQAIETLIRSDQLAARVHALASDFGLTSQAALLFSSLGPFLRPNIVFDPIQSERHVRNALARLRPVTLSIHPNEIIVRRGFIVSATDYARLQALAHSKLSVDRSLLVSSLLLLAFLYLLAFFLFSKRMAHPPLKLRVELLILYTSVAGYLCTLFLSKIAALPAPLDSIPFQPTALCIMLVTALVSHRSAVTSSFLIAFAVLIASQFHTEPTLFALLSGVSASACMRVMSSRLDIVKSSCVLAVAQPFLAATLMFAFPHAYTDAIFLLTGVAISGFLNGILVLGLLPILEALTNAPTVFRLMELSDLNVPIMKKMLLTVSGTYNHTMMVATLAENACRSIGAHSLLARVGAYYHDIGKMENGEYFVENQTGDSKHLDLNPRLSATVIRSHVKLGVEKAHQLRLPQEVIDIIAEHHGNSLITYFYEKARELDPNVDREDFTYPGVPPRTKESAVVMLADVVEASCRTLNKPTIPRLGKFIDKVVQQKIETHQLDNSDLTFRDVQVVKECFVRILAGYYHSRIEYPHQRDSDQQQLVSVAQGSYKE</sequence>
<proteinExistence type="predicted"/>
<feature type="region of interest" description="Disordered" evidence="1">
    <location>
        <begin position="268"/>
        <end position="304"/>
    </location>
</feature>
<dbReference type="InterPro" id="IPR006674">
    <property type="entry name" value="HD_domain"/>
</dbReference>
<protein>
    <submittedName>
        <fullName evidence="4">Membrane-associated HD superfamily hydrolase</fullName>
    </submittedName>
</protein>
<dbReference type="Pfam" id="PF01966">
    <property type="entry name" value="HD"/>
    <property type="match status" value="1"/>
</dbReference>
<dbReference type="EMBL" id="CP002376">
    <property type="protein sequence ID" value="AEZ59913.1"/>
    <property type="molecule type" value="Genomic_DNA"/>
</dbReference>
<feature type="transmembrane region" description="Helical" evidence="2">
    <location>
        <begin position="67"/>
        <end position="85"/>
    </location>
</feature>
<feature type="transmembrane region" description="Helical" evidence="2">
    <location>
        <begin position="552"/>
        <end position="569"/>
    </location>
</feature>
<dbReference type="KEGG" id="tpg:TPEGAU_0651"/>
<keyword evidence="2" id="KW-0812">Transmembrane</keyword>
<evidence type="ECO:0000256" key="2">
    <source>
        <dbReference type="SAM" id="Phobius"/>
    </source>
</evidence>
<dbReference type="Pfam" id="PF07698">
    <property type="entry name" value="7TM-7TMR_HD"/>
    <property type="match status" value="1"/>
</dbReference>
<dbReference type="InterPro" id="IPR052722">
    <property type="entry name" value="PgpH_phosphodiesterase"/>
</dbReference>
<dbReference type="Gene3D" id="1.10.3210.10">
    <property type="entry name" value="Hypothetical protein af1432"/>
    <property type="match status" value="1"/>
</dbReference>
<keyword evidence="4" id="KW-0378">Hydrolase</keyword>
<evidence type="ECO:0000256" key="1">
    <source>
        <dbReference type="SAM" id="MobiDB-lite"/>
    </source>
</evidence>
<dbReference type="SMART" id="SM00471">
    <property type="entry name" value="HDc"/>
    <property type="match status" value="1"/>
</dbReference>
<evidence type="ECO:0000313" key="4">
    <source>
        <dbReference type="EMBL" id="AEZ59913.1"/>
    </source>
</evidence>
<name>A0AAU8PH17_TREPG</name>
<dbReference type="AlphaFoldDB" id="A0AAU8PH17"/>
<dbReference type="Proteomes" id="UP000008192">
    <property type="component" value="Chromosome"/>
</dbReference>
<feature type="domain" description="HD" evidence="3">
    <location>
        <begin position="633"/>
        <end position="774"/>
    </location>
</feature>
<accession>A0AAU8PH17</accession>
<feature type="transmembrane region" description="Helical" evidence="2">
    <location>
        <begin position="449"/>
        <end position="468"/>
    </location>
</feature>
<organism evidence="4 5">
    <name type="scientific">Treponema pallidum subsp. pertenue (strain Gauthier)</name>
    <dbReference type="NCBI Taxonomy" id="491080"/>
    <lineage>
        <taxon>Bacteria</taxon>
        <taxon>Pseudomonadati</taxon>
        <taxon>Spirochaetota</taxon>
        <taxon>Spirochaetia</taxon>
        <taxon>Spirochaetales</taxon>
        <taxon>Treponemataceae</taxon>
        <taxon>Treponema</taxon>
    </lineage>
</organism>
<keyword evidence="2" id="KW-0472">Membrane</keyword>
<dbReference type="PANTHER" id="PTHR36442">
    <property type="entry name" value="CYCLIC-DI-AMP PHOSPHODIESTERASE PGPH"/>
    <property type="match status" value="1"/>
</dbReference>
<dbReference type="InterPro" id="IPR011624">
    <property type="entry name" value="Metal-dep_PHydrolase_7TM_extra"/>
</dbReference>
<feature type="transmembrane region" description="Helical" evidence="2">
    <location>
        <begin position="575"/>
        <end position="597"/>
    </location>
</feature>
<evidence type="ECO:0000313" key="5">
    <source>
        <dbReference type="Proteomes" id="UP000008192"/>
    </source>
</evidence>
<reference evidence="5" key="1">
    <citation type="journal article" date="2012" name="PLoS Negl. Trop. Dis.">
        <title>Whole genome sequences of three Treponema pallidum ssp. pertenue strains: yaws and syphilis treponemes differ in less than 0.2% of the genome sequence.</title>
        <authorList>
            <person name="Cejkova D."/>
            <person name="Zobanikova M."/>
            <person name="Chen L."/>
            <person name="Pospisilova P."/>
            <person name="Strouhal M."/>
            <person name="Qin X."/>
            <person name="Mikalova L."/>
            <person name="Norris S.J."/>
            <person name="Muzny D.M."/>
            <person name="Gibbs R.A."/>
            <person name="Fulton L.L."/>
            <person name="Sodergren E."/>
            <person name="Weinstock G.M."/>
            <person name="Smajs D."/>
        </authorList>
    </citation>
    <scope>NUCLEOTIDE SEQUENCE [LARGE SCALE GENOMIC DNA]</scope>
    <source>
        <strain evidence="5">Gauthier</strain>
    </source>
</reference>
<dbReference type="InterPro" id="IPR003607">
    <property type="entry name" value="HD/PDEase_dom"/>
</dbReference>
<feature type="transmembrane region" description="Helical" evidence="2">
    <location>
        <begin position="417"/>
        <end position="437"/>
    </location>
</feature>
<dbReference type="NCBIfam" id="TIGR00277">
    <property type="entry name" value="HDIG"/>
    <property type="match status" value="1"/>
</dbReference>
<dbReference type="Pfam" id="PF07697">
    <property type="entry name" value="7TMR-HDED"/>
    <property type="match status" value="1"/>
</dbReference>